<feature type="domain" description="ABC3 transporter permease C-terminal" evidence="7">
    <location>
        <begin position="647"/>
        <end position="753"/>
    </location>
</feature>
<evidence type="ECO:0000256" key="4">
    <source>
        <dbReference type="ARBA" id="ARBA00022989"/>
    </source>
</evidence>
<evidence type="ECO:0000313" key="8">
    <source>
        <dbReference type="EMBL" id="RZQ59404.1"/>
    </source>
</evidence>
<dbReference type="RefSeq" id="WP_130479781.1">
    <property type="nucleotide sequence ID" value="NZ_SFCC01000025.1"/>
</dbReference>
<keyword evidence="5 6" id="KW-0472">Membrane</keyword>
<evidence type="ECO:0000256" key="5">
    <source>
        <dbReference type="ARBA" id="ARBA00023136"/>
    </source>
</evidence>
<dbReference type="Pfam" id="PF02687">
    <property type="entry name" value="FtsX"/>
    <property type="match status" value="2"/>
</dbReference>
<keyword evidence="3 6" id="KW-0812">Transmembrane</keyword>
<evidence type="ECO:0000259" key="7">
    <source>
        <dbReference type="Pfam" id="PF02687"/>
    </source>
</evidence>
<reference evidence="8 9" key="1">
    <citation type="submission" date="2019-02" db="EMBL/GenBank/DDBJ databases">
        <title>Draft genome sequence of Amycolatopsis sp. 8-3EHSu isolated from roots of Suaeda maritima.</title>
        <authorList>
            <person name="Duangmal K."/>
            <person name="Chantavorakit T."/>
        </authorList>
    </citation>
    <scope>NUCLEOTIDE SEQUENCE [LARGE SCALE GENOMIC DNA]</scope>
    <source>
        <strain evidence="8 9">8-3EHSu</strain>
    </source>
</reference>
<feature type="transmembrane region" description="Helical" evidence="6">
    <location>
        <begin position="675"/>
        <end position="693"/>
    </location>
</feature>
<evidence type="ECO:0000256" key="3">
    <source>
        <dbReference type="ARBA" id="ARBA00022692"/>
    </source>
</evidence>
<evidence type="ECO:0000256" key="1">
    <source>
        <dbReference type="ARBA" id="ARBA00004651"/>
    </source>
</evidence>
<dbReference type="AlphaFoldDB" id="A0A4Q7J0E4"/>
<dbReference type="EMBL" id="SFCC01000025">
    <property type="protein sequence ID" value="RZQ59404.1"/>
    <property type="molecule type" value="Genomic_DNA"/>
</dbReference>
<feature type="transmembrane region" description="Helical" evidence="6">
    <location>
        <begin position="185"/>
        <end position="214"/>
    </location>
</feature>
<accession>A0A4Q7J0E4</accession>
<feature type="transmembrane region" description="Helical" evidence="6">
    <location>
        <begin position="643"/>
        <end position="663"/>
    </location>
</feature>
<proteinExistence type="predicted"/>
<dbReference type="GO" id="GO:0005886">
    <property type="term" value="C:plasma membrane"/>
    <property type="evidence" value="ECO:0007669"/>
    <property type="project" value="UniProtKB-SubCell"/>
</dbReference>
<evidence type="ECO:0000256" key="6">
    <source>
        <dbReference type="SAM" id="Phobius"/>
    </source>
</evidence>
<evidence type="ECO:0000313" key="9">
    <source>
        <dbReference type="Proteomes" id="UP000292003"/>
    </source>
</evidence>
<feature type="transmembrane region" description="Helical" evidence="6">
    <location>
        <begin position="288"/>
        <end position="309"/>
    </location>
</feature>
<keyword evidence="4 6" id="KW-1133">Transmembrane helix</keyword>
<organism evidence="8 9">
    <name type="scientific">Amycolatopsis suaedae</name>
    <dbReference type="NCBI Taxonomy" id="2510978"/>
    <lineage>
        <taxon>Bacteria</taxon>
        <taxon>Bacillati</taxon>
        <taxon>Actinomycetota</taxon>
        <taxon>Actinomycetes</taxon>
        <taxon>Pseudonocardiales</taxon>
        <taxon>Pseudonocardiaceae</taxon>
        <taxon>Amycolatopsis</taxon>
    </lineage>
</organism>
<keyword evidence="2" id="KW-1003">Cell membrane</keyword>
<feature type="transmembrane region" description="Helical" evidence="6">
    <location>
        <begin position="361"/>
        <end position="382"/>
    </location>
</feature>
<sequence>MIRDLLLGLRLAVGGGRISGQALLRLVMTTFGVALVVAVLLPAASVNNLAAAQDAREAGQRELTEPRPGVDPLYQTSWLIETGEDYLMATVVAASGPTSPVPPGLDRIPGPGEVVVSPAAAEFFATPEGAPVRARIGGTTVGEIAKPGLDTAGDLEVFLGAPPEKIRGSGYHEAVYGFGVEPDGFALGAVTALLVAPIAVVLLLPLLIFVTTASRMGAAERERRLAALRLLGVSGKQVRRVAAAESLLGAVAGLVLGSGLFLALRPLIGKLDLFGMRFFPEDFVPSLPLTVLIAVLVPGLAVGAAIFGLRRTIVEPLGVVRQSKPLRRRMWWRWTVAAAGAALMGATLFAKERSNGDLIGLVLAVGSGLLLIGVAALLPWAVEKLVARLRGGSPSWQFAVRRLQLESGTASRVVSGLVVVLAGTILIQTLLGAIGSREQNGSDWQPGQAIAAEIRTDGAYADEAARLLAGTPNLQVHRLTSSNLRQAGGTGGRDWQVKIGDCAALATQAAIGNCTDGDAFLIGSGTGGQAQVPTGQLQFFSYNRGDEIPGPQWTAPGNIRQIPADQAAQRATYSVLLTPAALGGVTLRDEQAVFYVGGPGDSVAVYNAAALAVGPLAWEADVRQTSMASSNARAEDTVKTMRAILLTASLFVLAVAALSLLLLSIEQVVERRRPIAALSAAGVPLSVLARGSLWQNAIPVAVGIVLAIGAGLGITLPTLRYVGLDFSLDIGLVGIVSGAAVLAVLVATALTMPLLRQATRLDGLRAE</sequence>
<dbReference type="InterPro" id="IPR003838">
    <property type="entry name" value="ABC3_permease_C"/>
</dbReference>
<feature type="transmembrane region" description="Helical" evidence="6">
    <location>
        <begin position="700"/>
        <end position="719"/>
    </location>
</feature>
<comment type="subcellular location">
    <subcellularLocation>
        <location evidence="1">Cell membrane</location>
        <topology evidence="1">Multi-pass membrane protein</topology>
    </subcellularLocation>
</comment>
<evidence type="ECO:0000256" key="2">
    <source>
        <dbReference type="ARBA" id="ARBA00022475"/>
    </source>
</evidence>
<dbReference type="OrthoDB" id="3654456at2"/>
<feature type="transmembrane region" description="Helical" evidence="6">
    <location>
        <begin position="23"/>
        <end position="44"/>
    </location>
</feature>
<keyword evidence="9" id="KW-1185">Reference proteome</keyword>
<name>A0A4Q7J0E4_9PSEU</name>
<comment type="caution">
    <text evidence="8">The sequence shown here is derived from an EMBL/GenBank/DDBJ whole genome shotgun (WGS) entry which is preliminary data.</text>
</comment>
<protein>
    <submittedName>
        <fullName evidence="8">FtsX-like permease family protein</fullName>
    </submittedName>
</protein>
<feature type="transmembrane region" description="Helical" evidence="6">
    <location>
        <begin position="731"/>
        <end position="755"/>
    </location>
</feature>
<feature type="domain" description="ABC3 transporter permease C-terminal" evidence="7">
    <location>
        <begin position="198"/>
        <end position="307"/>
    </location>
</feature>
<feature type="transmembrane region" description="Helical" evidence="6">
    <location>
        <begin position="246"/>
        <end position="268"/>
    </location>
</feature>
<gene>
    <name evidence="8" type="ORF">EWH70_34395</name>
</gene>
<feature type="transmembrane region" description="Helical" evidence="6">
    <location>
        <begin position="330"/>
        <end position="349"/>
    </location>
</feature>
<dbReference type="Proteomes" id="UP000292003">
    <property type="component" value="Unassembled WGS sequence"/>
</dbReference>